<keyword evidence="4" id="KW-1185">Reference proteome</keyword>
<gene>
    <name evidence="3" type="ORF">PPSIR1_26353</name>
</gene>
<organism evidence="3 4">
    <name type="scientific">Plesiocystis pacifica SIR-1</name>
    <dbReference type="NCBI Taxonomy" id="391625"/>
    <lineage>
        <taxon>Bacteria</taxon>
        <taxon>Pseudomonadati</taxon>
        <taxon>Myxococcota</taxon>
        <taxon>Polyangia</taxon>
        <taxon>Nannocystales</taxon>
        <taxon>Nannocystaceae</taxon>
        <taxon>Plesiocystis</taxon>
    </lineage>
</organism>
<dbReference type="STRING" id="391625.PPSIR1_26353"/>
<feature type="region of interest" description="Disordered" evidence="1">
    <location>
        <begin position="483"/>
        <end position="513"/>
    </location>
</feature>
<dbReference type="EMBL" id="ABCS01000048">
    <property type="protein sequence ID" value="EDM77306.1"/>
    <property type="molecule type" value="Genomic_DNA"/>
</dbReference>
<dbReference type="Pfam" id="PF10092">
    <property type="entry name" value="DUF2330"/>
    <property type="match status" value="1"/>
</dbReference>
<feature type="chain" id="PRO_5002693793" description="DUF2330 domain-containing protein" evidence="2">
    <location>
        <begin position="31"/>
        <end position="550"/>
    </location>
</feature>
<feature type="signal peptide" evidence="2">
    <location>
        <begin position="1"/>
        <end position="30"/>
    </location>
</feature>
<dbReference type="RefSeq" id="WP_006973523.1">
    <property type="nucleotide sequence ID" value="NZ_ABCS01000048.1"/>
</dbReference>
<accession>A6G9Y1</accession>
<protein>
    <recommendedName>
        <fullName evidence="5">DUF2330 domain-containing protein</fullName>
    </recommendedName>
</protein>
<dbReference type="eggNOG" id="COG4402">
    <property type="taxonomic scope" value="Bacteria"/>
</dbReference>
<evidence type="ECO:0000256" key="1">
    <source>
        <dbReference type="SAM" id="MobiDB-lite"/>
    </source>
</evidence>
<evidence type="ECO:0000313" key="4">
    <source>
        <dbReference type="Proteomes" id="UP000005801"/>
    </source>
</evidence>
<evidence type="ECO:0000313" key="3">
    <source>
        <dbReference type="EMBL" id="EDM77306.1"/>
    </source>
</evidence>
<dbReference type="AlphaFoldDB" id="A6G9Y1"/>
<reference evidence="3 4" key="1">
    <citation type="submission" date="2007-06" db="EMBL/GenBank/DDBJ databases">
        <authorList>
            <person name="Shimkets L."/>
            <person name="Ferriera S."/>
            <person name="Johnson J."/>
            <person name="Kravitz S."/>
            <person name="Beeson K."/>
            <person name="Sutton G."/>
            <person name="Rogers Y.-H."/>
            <person name="Friedman R."/>
            <person name="Frazier M."/>
            <person name="Venter J.C."/>
        </authorList>
    </citation>
    <scope>NUCLEOTIDE SEQUENCE [LARGE SCALE GENOMIC DNA]</scope>
    <source>
        <strain evidence="3 4">SIR-1</strain>
    </source>
</reference>
<dbReference type="Proteomes" id="UP000005801">
    <property type="component" value="Unassembled WGS sequence"/>
</dbReference>
<comment type="caution">
    <text evidence="3">The sequence shown here is derived from an EMBL/GenBank/DDBJ whole genome shotgun (WGS) entry which is preliminary data.</text>
</comment>
<name>A6G9Y1_9BACT</name>
<keyword evidence="2" id="KW-0732">Signal</keyword>
<proteinExistence type="predicted"/>
<evidence type="ECO:0000256" key="2">
    <source>
        <dbReference type="SAM" id="SignalP"/>
    </source>
</evidence>
<sequence length="550" mass="59267">MPPRALRLRRALVPALAAALTLSAPLAARAFCGFYVAGSGEGLTNDATMVVLMRDGQRTVLSMQNSYQGPPEDFAMVVPVPTVLREGDVKTLPDDIFEGIDRLAAPRLVEYWEQDPCGQSGRDFTAVVELSPTANRDAGGISLAGSSRRHGVTIEAQFDVGEYEIAILSAKHSTGLEAWLRQNDYQLPQGAAALLRPYVAQGQKFFVAKVNVDEVKFVDGRAKLSPLRVHYDSETFSLPVRLGMINSSGHQDLVVHILSREVRYEVANYDNVAIPTNLDVVDGTRERFGAFYASLFDHTLAANPNAVVTEYAWGSGSCDPCPVPPLEAKDLASLGADVIPSYAQVFAEARTADGVDPNLLASVGRDFVLTRLHARYSPDSLGEDLVFQAAPALTGGRERWGADNEPETGAQITPGGVNNFQARYAIRHEWQGPIECESPQRGSWGGPWPELSQSSELAVARDTAFADRGAPLSDFVADAAEEQLGSKPLSRHDWAAPEPLARPKSRPQPLGEAGGCASCRIDAGSGRRGHGALAVFLGLCGLLALQRRRR</sequence>
<dbReference type="OrthoDB" id="9759899at2"/>
<dbReference type="InterPro" id="IPR019283">
    <property type="entry name" value="DUF2330"/>
</dbReference>
<evidence type="ECO:0008006" key="5">
    <source>
        <dbReference type="Google" id="ProtNLM"/>
    </source>
</evidence>